<dbReference type="CDD" id="cd03139">
    <property type="entry name" value="GATase1_PfpI_2"/>
    <property type="match status" value="1"/>
</dbReference>
<dbReference type="Pfam" id="PF01965">
    <property type="entry name" value="DJ-1_PfpI"/>
    <property type="match status" value="1"/>
</dbReference>
<dbReference type="InterPro" id="IPR016181">
    <property type="entry name" value="Acyl_CoA_acyltransferase"/>
</dbReference>
<proteinExistence type="predicted"/>
<protein>
    <submittedName>
        <fullName evidence="2">Transcriptional regulator GlxA family with amidase domain</fullName>
    </submittedName>
</protein>
<dbReference type="InterPro" id="IPR029062">
    <property type="entry name" value="Class_I_gatase-like"/>
</dbReference>
<dbReference type="PANTHER" id="PTHR43130:SF2">
    <property type="entry name" value="DJ-1_PFPI DOMAIN-CONTAINING PROTEIN"/>
    <property type="match status" value="1"/>
</dbReference>
<evidence type="ECO:0000313" key="2">
    <source>
        <dbReference type="EMBL" id="PWW12590.1"/>
    </source>
</evidence>
<dbReference type="InterPro" id="IPR052158">
    <property type="entry name" value="INH-QAR"/>
</dbReference>
<name>A0A317QC71_9ENTR</name>
<dbReference type="Gene3D" id="3.40.50.880">
    <property type="match status" value="1"/>
</dbReference>
<reference evidence="2 3" key="1">
    <citation type="submission" date="2018-05" db="EMBL/GenBank/DDBJ databases">
        <title>Genomic Encyclopedia of Type Strains, Phase IV (KMG-IV): sequencing the most valuable type-strain genomes for metagenomic binning, comparative biology and taxonomic classification.</title>
        <authorList>
            <person name="Goeker M."/>
        </authorList>
    </citation>
    <scope>NUCLEOTIDE SEQUENCE [LARGE SCALE GENOMIC DNA]</scope>
    <source>
        <strain evidence="2 3">DSM 19579</strain>
    </source>
</reference>
<dbReference type="Gene3D" id="3.40.630.30">
    <property type="match status" value="1"/>
</dbReference>
<dbReference type="PROSITE" id="PS51186">
    <property type="entry name" value="GNAT"/>
    <property type="match status" value="1"/>
</dbReference>
<dbReference type="SUPFAM" id="SSF55729">
    <property type="entry name" value="Acyl-CoA N-acyltransferases (Nat)"/>
    <property type="match status" value="1"/>
</dbReference>
<dbReference type="PANTHER" id="PTHR43130">
    <property type="entry name" value="ARAC-FAMILY TRANSCRIPTIONAL REGULATOR"/>
    <property type="match status" value="1"/>
</dbReference>
<dbReference type="InterPro" id="IPR002818">
    <property type="entry name" value="DJ-1/PfpI"/>
</dbReference>
<dbReference type="GO" id="GO:0006355">
    <property type="term" value="P:regulation of DNA-templated transcription"/>
    <property type="evidence" value="ECO:0007669"/>
    <property type="project" value="TreeGrafter"/>
</dbReference>
<comment type="caution">
    <text evidence="2">The sequence shown here is derived from an EMBL/GenBank/DDBJ whole genome shotgun (WGS) entry which is preliminary data.</text>
</comment>
<gene>
    <name evidence="2" type="ORF">DES37_101158</name>
</gene>
<dbReference type="AlphaFoldDB" id="A0A317QC71"/>
<dbReference type="GO" id="GO:0016747">
    <property type="term" value="F:acyltransferase activity, transferring groups other than amino-acyl groups"/>
    <property type="evidence" value="ECO:0007669"/>
    <property type="project" value="InterPro"/>
</dbReference>
<dbReference type="Pfam" id="PF13673">
    <property type="entry name" value="Acetyltransf_10"/>
    <property type="match status" value="1"/>
</dbReference>
<sequence>MASSTQGDVLNPFSIGFLLFPGVTQLDLTGPWEVFSRAPGAQVHLIWKTREIVQSDKGMGIQPTATFTDCPPLDLICVPGGPGQIPLMDDTETLQFLRERAQQARFITAVCTGALVLGAAGLLHGYQATTHWASLDQLALLGAIPLAQRVVRDGNRITGAGVTSGIDFALSVISDIWGADIAQGIQLQLEYAPQPPFNSGTPGQAPRDVLAQVQHTNQAFARQRLAVTRHTASHQAKQPGCGDGWHIAVLENGEYMPLRQQVLWPDKPLAFSAVPGDNAALHFGVYHTGKLICCLSAFALAEGLWQIRKFATVAEWQRKGFGTILLATVIKQLEQQGALRFELDARQTACEFYEKLGFSPCSAPFEKSGLPYIRMARQVLT</sequence>
<organism evidence="2 3">
    <name type="scientific">Mangrovibacter plantisponsor</name>
    <dbReference type="NCBI Taxonomy" id="451513"/>
    <lineage>
        <taxon>Bacteria</taxon>
        <taxon>Pseudomonadati</taxon>
        <taxon>Pseudomonadota</taxon>
        <taxon>Gammaproteobacteria</taxon>
        <taxon>Enterobacterales</taxon>
        <taxon>Enterobacteriaceae</taxon>
        <taxon>Mangrovibacter</taxon>
    </lineage>
</organism>
<accession>A0A317QC71</accession>
<evidence type="ECO:0000259" key="1">
    <source>
        <dbReference type="PROSITE" id="PS51186"/>
    </source>
</evidence>
<evidence type="ECO:0000313" key="3">
    <source>
        <dbReference type="Proteomes" id="UP000246744"/>
    </source>
</evidence>
<dbReference type="CDD" id="cd04301">
    <property type="entry name" value="NAT_SF"/>
    <property type="match status" value="1"/>
</dbReference>
<dbReference type="SUPFAM" id="SSF52317">
    <property type="entry name" value="Class I glutamine amidotransferase-like"/>
    <property type="match status" value="1"/>
</dbReference>
<dbReference type="Proteomes" id="UP000246744">
    <property type="component" value="Unassembled WGS sequence"/>
</dbReference>
<dbReference type="InterPro" id="IPR000182">
    <property type="entry name" value="GNAT_dom"/>
</dbReference>
<dbReference type="OrthoDB" id="9803764at2"/>
<keyword evidence="3" id="KW-1185">Reference proteome</keyword>
<dbReference type="EMBL" id="QGTS01000001">
    <property type="protein sequence ID" value="PWW12590.1"/>
    <property type="molecule type" value="Genomic_DNA"/>
</dbReference>
<feature type="domain" description="N-acetyltransferase" evidence="1">
    <location>
        <begin position="242"/>
        <end position="380"/>
    </location>
</feature>